<evidence type="ECO:0000313" key="5">
    <source>
        <dbReference type="Proteomes" id="UP000019384"/>
    </source>
</evidence>
<dbReference type="Proteomes" id="UP000019384">
    <property type="component" value="Unassembled WGS sequence"/>
</dbReference>
<proteinExistence type="predicted"/>
<feature type="compositionally biased region" description="Polar residues" evidence="2">
    <location>
        <begin position="230"/>
        <end position="239"/>
    </location>
</feature>
<evidence type="ECO:0000256" key="1">
    <source>
        <dbReference type="PROSITE-ProRule" id="PRU00042"/>
    </source>
</evidence>
<keyword evidence="1" id="KW-0479">Metal-binding</keyword>
<feature type="domain" description="C2H2-type" evidence="3">
    <location>
        <begin position="253"/>
        <end position="289"/>
    </location>
</feature>
<evidence type="ECO:0000259" key="3">
    <source>
        <dbReference type="PROSITE" id="PS50157"/>
    </source>
</evidence>
<reference evidence="4" key="2">
    <citation type="submission" date="2014-02" db="EMBL/GenBank/DDBJ databases">
        <title>Complete DNA sequence of /Kuraishia capsulata/ illustrates novel genomic features among budding yeasts (/Saccharomycotina/).</title>
        <authorList>
            <person name="Morales L."/>
            <person name="Noel B."/>
            <person name="Porcel B."/>
            <person name="Marcet-Houben M."/>
            <person name="Hullo M-F."/>
            <person name="Sacerdot C."/>
            <person name="Tekaia F."/>
            <person name="Leh-Louis V."/>
            <person name="Despons L."/>
            <person name="Khanna V."/>
            <person name="Aury J-M."/>
            <person name="Barbe V."/>
            <person name="Couloux A."/>
            <person name="Labadie K."/>
            <person name="Pelletier E."/>
            <person name="Souciet J-L."/>
            <person name="Boekhout T."/>
            <person name="Gabaldon T."/>
            <person name="Wincker P."/>
            <person name="Dujon B."/>
        </authorList>
    </citation>
    <scope>NUCLEOTIDE SEQUENCE</scope>
    <source>
        <strain evidence="4">CBS 1993</strain>
    </source>
</reference>
<reference evidence="4" key="1">
    <citation type="submission" date="2013-12" db="EMBL/GenBank/DDBJ databases">
        <authorList>
            <person name="Genoscope - CEA"/>
        </authorList>
    </citation>
    <scope>NUCLEOTIDE SEQUENCE</scope>
    <source>
        <strain evidence="4">CBS 1993</strain>
    </source>
</reference>
<sequence>MASQLASFPNLRRTLTDVMEDELYPIPSHSKPLSPLLSNMFPNIPEYDHNNSTTSVHQYPEYSDQTYPFQTYANPDLYTTFPNYQFQQMLMTKNQESSKLYHPEPSTFAPIEAHLKLPEELMNDSKLYDTNEAGVPMFVFPKDGVMSMDHDYMSLVPDEVLDEELSDDDDEYLSDDDDEGYSEIQMPESNDDMTDYQPSTTHTKHNNANKGSSHNSSHDNNSEDMDISDYESSSRNVTATDHDSTHNGFGSEHQCRLTISSTGKPCLKQFSRPYDLIRHQETIHAERKKIFRCMICEEEALKRLQNNVNDGEHASNKTFSRGDALSRHIRVKHGLVGNAATEAIKYAKDNAEFV</sequence>
<gene>
    <name evidence="4" type="ORF">KUCA_T00004059001</name>
</gene>
<dbReference type="STRING" id="1382522.W6MP81"/>
<feature type="compositionally biased region" description="Acidic residues" evidence="2">
    <location>
        <begin position="165"/>
        <end position="181"/>
    </location>
</feature>
<dbReference type="EMBL" id="HG793129">
    <property type="protein sequence ID" value="CDK28078.1"/>
    <property type="molecule type" value="Genomic_DNA"/>
</dbReference>
<dbReference type="AlphaFoldDB" id="W6MP81"/>
<dbReference type="RefSeq" id="XP_022460069.1">
    <property type="nucleotide sequence ID" value="XM_022600755.1"/>
</dbReference>
<keyword evidence="1" id="KW-0863">Zinc-finger</keyword>
<dbReference type="InterPro" id="IPR013087">
    <property type="entry name" value="Znf_C2H2_type"/>
</dbReference>
<dbReference type="HOGENOM" id="CLU_783174_0_0_1"/>
<name>W6MP81_9ASCO</name>
<dbReference type="GeneID" id="34521457"/>
<feature type="region of interest" description="Disordered" evidence="2">
    <location>
        <begin position="165"/>
        <end position="251"/>
    </location>
</feature>
<dbReference type="Gene3D" id="3.30.160.60">
    <property type="entry name" value="Classic Zinc Finger"/>
    <property type="match status" value="1"/>
</dbReference>
<dbReference type="PROSITE" id="PS50157">
    <property type="entry name" value="ZINC_FINGER_C2H2_2"/>
    <property type="match status" value="1"/>
</dbReference>
<accession>W6MP81</accession>
<protein>
    <recommendedName>
        <fullName evidence="3">C2H2-type domain-containing protein</fullName>
    </recommendedName>
</protein>
<evidence type="ECO:0000313" key="4">
    <source>
        <dbReference type="EMBL" id="CDK28078.1"/>
    </source>
</evidence>
<dbReference type="GO" id="GO:0008270">
    <property type="term" value="F:zinc ion binding"/>
    <property type="evidence" value="ECO:0007669"/>
    <property type="project" value="UniProtKB-KW"/>
</dbReference>
<keyword evidence="5" id="KW-1185">Reference proteome</keyword>
<evidence type="ECO:0000256" key="2">
    <source>
        <dbReference type="SAM" id="MobiDB-lite"/>
    </source>
</evidence>
<dbReference type="OrthoDB" id="7295497at2759"/>
<organism evidence="4 5">
    <name type="scientific">Kuraishia capsulata CBS 1993</name>
    <dbReference type="NCBI Taxonomy" id="1382522"/>
    <lineage>
        <taxon>Eukaryota</taxon>
        <taxon>Fungi</taxon>
        <taxon>Dikarya</taxon>
        <taxon>Ascomycota</taxon>
        <taxon>Saccharomycotina</taxon>
        <taxon>Pichiomycetes</taxon>
        <taxon>Pichiales</taxon>
        <taxon>Pichiaceae</taxon>
        <taxon>Kuraishia</taxon>
    </lineage>
</organism>
<keyword evidence="1" id="KW-0862">Zinc</keyword>